<evidence type="ECO:0000256" key="5">
    <source>
        <dbReference type="ARBA" id="ARBA00023136"/>
    </source>
</evidence>
<evidence type="ECO:0000313" key="9">
    <source>
        <dbReference type="Proteomes" id="UP000006753"/>
    </source>
</evidence>
<keyword evidence="9" id="KW-1185">Reference proteome</keyword>
<dbReference type="OMA" id="IYYFTRW"/>
<dbReference type="FunCoup" id="K1X6D9">
    <property type="interactions" value="145"/>
</dbReference>
<dbReference type="Pfam" id="PF07690">
    <property type="entry name" value="MFS_1"/>
    <property type="match status" value="1"/>
</dbReference>
<dbReference type="GO" id="GO:0022857">
    <property type="term" value="F:transmembrane transporter activity"/>
    <property type="evidence" value="ECO:0007669"/>
    <property type="project" value="InterPro"/>
</dbReference>
<feature type="transmembrane region" description="Helical" evidence="6">
    <location>
        <begin position="194"/>
        <end position="216"/>
    </location>
</feature>
<dbReference type="GO" id="GO:0016020">
    <property type="term" value="C:membrane"/>
    <property type="evidence" value="ECO:0007669"/>
    <property type="project" value="UniProtKB-SubCell"/>
</dbReference>
<feature type="transmembrane region" description="Helical" evidence="6">
    <location>
        <begin position="71"/>
        <end position="90"/>
    </location>
</feature>
<name>K1X6D9_MARBU</name>
<feature type="transmembrane region" description="Helical" evidence="6">
    <location>
        <begin position="102"/>
        <end position="121"/>
    </location>
</feature>
<feature type="transmembrane region" description="Helical" evidence="6">
    <location>
        <begin position="33"/>
        <end position="51"/>
    </location>
</feature>
<feature type="domain" description="Major facilitator superfamily (MFS) profile" evidence="7">
    <location>
        <begin position="35"/>
        <end position="450"/>
    </location>
</feature>
<dbReference type="GeneID" id="18757258"/>
<dbReference type="InterPro" id="IPR036259">
    <property type="entry name" value="MFS_trans_sf"/>
</dbReference>
<dbReference type="PANTHER" id="PTHR43791:SF91">
    <property type="entry name" value="MAJOR FACILITATOR SUPERFAMILY (MFS) PROFILE DOMAIN-CONTAINING PROTEIN-RELATED"/>
    <property type="match status" value="1"/>
</dbReference>
<evidence type="ECO:0000256" key="2">
    <source>
        <dbReference type="ARBA" id="ARBA00022448"/>
    </source>
</evidence>
<proteinExistence type="predicted"/>
<gene>
    <name evidence="8" type="ORF">MBM_01323</name>
</gene>
<dbReference type="KEGG" id="mbe:MBM_01323"/>
<feature type="transmembrane region" description="Helical" evidence="6">
    <location>
        <begin position="422"/>
        <end position="443"/>
    </location>
</feature>
<dbReference type="FunFam" id="1.20.1250.20:FF:000068">
    <property type="entry name" value="MFS general substrate transporter"/>
    <property type="match status" value="1"/>
</dbReference>
<reference evidence="8 9" key="1">
    <citation type="journal article" date="2012" name="BMC Genomics">
        <title>Sequencing the genome of Marssonina brunnea reveals fungus-poplar co-evolution.</title>
        <authorList>
            <person name="Zhu S."/>
            <person name="Cao Y.-Z."/>
            <person name="Jiang C."/>
            <person name="Tan B.-Y."/>
            <person name="Wang Z."/>
            <person name="Feng S."/>
            <person name="Zhang L."/>
            <person name="Su X.-H."/>
            <person name="Brejova B."/>
            <person name="Vinar T."/>
            <person name="Xu M."/>
            <person name="Wang M.-X."/>
            <person name="Zhang S.-G."/>
            <person name="Huang M.-R."/>
            <person name="Wu R."/>
            <person name="Zhou Y."/>
        </authorList>
    </citation>
    <scope>NUCLEOTIDE SEQUENCE [LARGE SCALE GENOMIC DNA]</scope>
    <source>
        <strain evidence="8 9">MB_m1</strain>
    </source>
</reference>
<evidence type="ECO:0000256" key="1">
    <source>
        <dbReference type="ARBA" id="ARBA00004141"/>
    </source>
</evidence>
<feature type="transmembrane region" description="Helical" evidence="6">
    <location>
        <begin position="162"/>
        <end position="182"/>
    </location>
</feature>
<protein>
    <submittedName>
        <fullName evidence="8">Major facilitator superfamily transporter</fullName>
    </submittedName>
</protein>
<dbReference type="InterPro" id="IPR011701">
    <property type="entry name" value="MFS"/>
</dbReference>
<accession>K1X6D9</accession>
<sequence length="482" mass="53041">MSEPECKEAVGATGQRMLLGGPAEKTLVRKLDLHIIPVVMLLYLLSFLDRVNIGNARLYGLEEDLGMHGNMYQTAVSLLFVTYILCEVPSNLVLKKFTPSRWIAFIATSWGIVATLGGVVQSYGGLIAVRLVLGAVEAGLFPGLAVYLTFFYTKNELAVRIGYLFVSAAMAGGFGGLLAYGIGHMQGVAGLSGWRWIFILEGMPTVFMGIATLWLLPNNPETAYFLTDEDKKLIGIRKACEYGQTAAAQEFSKKDVMKGFTDWKCWAFYFGQFGVDTMLYGFSTFLPTIISQLGKWTIAQTQLLTIPCYFLGGVVYMIIAHLSDRTCRRAPFVLAGCTSSMIGYGILLSRASPGIHYLGCFFVAAGLYVAAGIPLAWLPNNNPRYAKRTTATGLQLTIGNCAGILSSFIYPTVDRPRYVRGHAVTLGMIGFSGLMYATMWFVYDRANRRRDAGLEDWKVPLGMSDDEVADLGDESPRYRFTK</sequence>
<dbReference type="OrthoDB" id="2962993at2759"/>
<dbReference type="HOGENOM" id="CLU_001265_0_1_1"/>
<feature type="transmembrane region" description="Helical" evidence="6">
    <location>
        <begin position="127"/>
        <end position="150"/>
    </location>
</feature>
<dbReference type="AlphaFoldDB" id="K1X6D9"/>
<feature type="transmembrane region" description="Helical" evidence="6">
    <location>
        <begin position="355"/>
        <end position="378"/>
    </location>
</feature>
<dbReference type="Proteomes" id="UP000006753">
    <property type="component" value="Unassembled WGS sequence"/>
</dbReference>
<keyword evidence="3 6" id="KW-0812">Transmembrane</keyword>
<evidence type="ECO:0000256" key="6">
    <source>
        <dbReference type="SAM" id="Phobius"/>
    </source>
</evidence>
<comment type="subcellular location">
    <subcellularLocation>
        <location evidence="1">Membrane</location>
        <topology evidence="1">Multi-pass membrane protein</topology>
    </subcellularLocation>
</comment>
<feature type="transmembrane region" description="Helical" evidence="6">
    <location>
        <begin position="331"/>
        <end position="349"/>
    </location>
</feature>
<dbReference type="EMBL" id="JH921429">
    <property type="protein sequence ID" value="EKD20641.1"/>
    <property type="molecule type" value="Genomic_DNA"/>
</dbReference>
<evidence type="ECO:0000259" key="7">
    <source>
        <dbReference type="PROSITE" id="PS50850"/>
    </source>
</evidence>
<dbReference type="InParanoid" id="K1X6D9"/>
<evidence type="ECO:0000313" key="8">
    <source>
        <dbReference type="EMBL" id="EKD20641.1"/>
    </source>
</evidence>
<dbReference type="FunFam" id="1.20.1250.20:FF:000034">
    <property type="entry name" value="MFS general substrate transporter"/>
    <property type="match status" value="1"/>
</dbReference>
<dbReference type="PROSITE" id="PS50850">
    <property type="entry name" value="MFS"/>
    <property type="match status" value="1"/>
</dbReference>
<dbReference type="PANTHER" id="PTHR43791">
    <property type="entry name" value="PERMEASE-RELATED"/>
    <property type="match status" value="1"/>
</dbReference>
<dbReference type="SUPFAM" id="SSF103473">
    <property type="entry name" value="MFS general substrate transporter"/>
    <property type="match status" value="1"/>
</dbReference>
<dbReference type="RefSeq" id="XP_007289212.1">
    <property type="nucleotide sequence ID" value="XM_007289150.1"/>
</dbReference>
<keyword evidence="2" id="KW-0813">Transport</keyword>
<feature type="transmembrane region" description="Helical" evidence="6">
    <location>
        <begin position="296"/>
        <end position="319"/>
    </location>
</feature>
<dbReference type="CDD" id="cd17327">
    <property type="entry name" value="MFS_FEN2_like"/>
    <property type="match status" value="1"/>
</dbReference>
<dbReference type="InterPro" id="IPR020846">
    <property type="entry name" value="MFS_dom"/>
</dbReference>
<keyword evidence="5 6" id="KW-0472">Membrane</keyword>
<feature type="transmembrane region" description="Helical" evidence="6">
    <location>
        <begin position="266"/>
        <end position="290"/>
    </location>
</feature>
<dbReference type="eggNOG" id="KOG2533">
    <property type="taxonomic scope" value="Eukaryota"/>
</dbReference>
<feature type="transmembrane region" description="Helical" evidence="6">
    <location>
        <begin position="390"/>
        <end position="410"/>
    </location>
</feature>
<evidence type="ECO:0000256" key="4">
    <source>
        <dbReference type="ARBA" id="ARBA00022989"/>
    </source>
</evidence>
<evidence type="ECO:0000256" key="3">
    <source>
        <dbReference type="ARBA" id="ARBA00022692"/>
    </source>
</evidence>
<organism evidence="8 9">
    <name type="scientific">Marssonina brunnea f. sp. multigermtubi (strain MB_m1)</name>
    <name type="common">Marssonina leaf spot fungus</name>
    <dbReference type="NCBI Taxonomy" id="1072389"/>
    <lineage>
        <taxon>Eukaryota</taxon>
        <taxon>Fungi</taxon>
        <taxon>Dikarya</taxon>
        <taxon>Ascomycota</taxon>
        <taxon>Pezizomycotina</taxon>
        <taxon>Leotiomycetes</taxon>
        <taxon>Helotiales</taxon>
        <taxon>Drepanopezizaceae</taxon>
        <taxon>Drepanopeziza</taxon>
    </lineage>
</organism>
<keyword evidence="4 6" id="KW-1133">Transmembrane helix</keyword>
<dbReference type="Gene3D" id="1.20.1250.20">
    <property type="entry name" value="MFS general substrate transporter like domains"/>
    <property type="match status" value="2"/>
</dbReference>